<name>D5AB59_PICSI</name>
<sequence>MAEAAIASHPAALHSLAVIQFNGSGGSRKDKDLKAGVVLCAKAAALGQVDAMRELGHCLQDGYGVKKNVAEGRQYLLEANAREAEVVREPSMQASAHAELQSLIICNGGYAHLNLQSQSLLNKLSGSLVQGHTSVSDQYSVQRLIERDDSSSLSDFSCKMMPSNIYVANAFLVDWFAEHPPELGLRLCSHSKCGRPETRRHEFRRCSACGSVNYCSRACQAMDWKLYHRHHCAPVADWEEHEEIDRDEEDNIEDHILADNLDAS</sequence>
<evidence type="ECO:0000256" key="4">
    <source>
        <dbReference type="PROSITE-ProRule" id="PRU00134"/>
    </source>
</evidence>
<dbReference type="SUPFAM" id="SSF81901">
    <property type="entry name" value="HCP-like"/>
    <property type="match status" value="1"/>
</dbReference>
<dbReference type="Pfam" id="PF01753">
    <property type="entry name" value="zf-MYND"/>
    <property type="match status" value="1"/>
</dbReference>
<dbReference type="PROSITE" id="PS50865">
    <property type="entry name" value="ZF_MYND_2"/>
    <property type="match status" value="1"/>
</dbReference>
<evidence type="ECO:0000256" key="1">
    <source>
        <dbReference type="ARBA" id="ARBA00022723"/>
    </source>
</evidence>
<dbReference type="PANTHER" id="PTHR46758:SF2">
    <property type="entry name" value="OJ1485_B09.11 PROTEIN"/>
    <property type="match status" value="1"/>
</dbReference>
<keyword evidence="1" id="KW-0479">Metal-binding</keyword>
<dbReference type="InterPro" id="IPR002893">
    <property type="entry name" value="Znf_MYND"/>
</dbReference>
<feature type="domain" description="MYND-type" evidence="5">
    <location>
        <begin position="190"/>
        <end position="232"/>
    </location>
</feature>
<dbReference type="Gene3D" id="6.10.140.2220">
    <property type="match status" value="1"/>
</dbReference>
<dbReference type="Pfam" id="PF08238">
    <property type="entry name" value="Sel1"/>
    <property type="match status" value="2"/>
</dbReference>
<dbReference type="Gene3D" id="1.25.40.10">
    <property type="entry name" value="Tetratricopeptide repeat domain"/>
    <property type="match status" value="1"/>
</dbReference>
<evidence type="ECO:0000259" key="5">
    <source>
        <dbReference type="PROSITE" id="PS50865"/>
    </source>
</evidence>
<dbReference type="OMA" id="VADWEEH"/>
<dbReference type="PANTHER" id="PTHR46758">
    <property type="entry name" value="MYND DOMAIN-CONTAINING"/>
    <property type="match status" value="1"/>
</dbReference>
<dbReference type="EMBL" id="BT123459">
    <property type="protein sequence ID" value="ADE76778.1"/>
    <property type="molecule type" value="mRNA"/>
</dbReference>
<dbReference type="GO" id="GO:0008270">
    <property type="term" value="F:zinc ion binding"/>
    <property type="evidence" value="ECO:0007669"/>
    <property type="project" value="UniProtKB-KW"/>
</dbReference>
<organism evidence="6">
    <name type="scientific">Picea sitchensis</name>
    <name type="common">Sitka spruce</name>
    <name type="synonym">Pinus sitchensis</name>
    <dbReference type="NCBI Taxonomy" id="3332"/>
    <lineage>
        <taxon>Eukaryota</taxon>
        <taxon>Viridiplantae</taxon>
        <taxon>Streptophyta</taxon>
        <taxon>Embryophyta</taxon>
        <taxon>Tracheophyta</taxon>
        <taxon>Spermatophyta</taxon>
        <taxon>Pinopsida</taxon>
        <taxon>Pinidae</taxon>
        <taxon>Conifers I</taxon>
        <taxon>Pinales</taxon>
        <taxon>Pinaceae</taxon>
        <taxon>Picea</taxon>
    </lineage>
</organism>
<dbReference type="FunFam" id="6.10.140.2220:FF:000033">
    <property type="entry name" value="Predicted protein"/>
    <property type="match status" value="1"/>
</dbReference>
<keyword evidence="2 4" id="KW-0863">Zinc-finger</keyword>
<evidence type="ECO:0000256" key="3">
    <source>
        <dbReference type="ARBA" id="ARBA00022833"/>
    </source>
</evidence>
<evidence type="ECO:0000256" key="2">
    <source>
        <dbReference type="ARBA" id="ARBA00022771"/>
    </source>
</evidence>
<keyword evidence="3" id="KW-0862">Zinc</keyword>
<dbReference type="SUPFAM" id="SSF144232">
    <property type="entry name" value="HIT/MYND zinc finger-like"/>
    <property type="match status" value="1"/>
</dbReference>
<protein>
    <recommendedName>
        <fullName evidence="5">MYND-type domain-containing protein</fullName>
    </recommendedName>
</protein>
<dbReference type="InterPro" id="IPR011990">
    <property type="entry name" value="TPR-like_helical_dom_sf"/>
</dbReference>
<accession>D5AB59</accession>
<dbReference type="AlphaFoldDB" id="D5AB59"/>
<dbReference type="InterPro" id="IPR006597">
    <property type="entry name" value="Sel1-like"/>
</dbReference>
<evidence type="ECO:0000313" key="6">
    <source>
        <dbReference type="EMBL" id="ADE76778.1"/>
    </source>
</evidence>
<dbReference type="InterPro" id="IPR044508">
    <property type="entry name" value="At5g50450/At1g67340-like"/>
</dbReference>
<proteinExistence type="evidence at transcript level"/>
<reference evidence="6" key="1">
    <citation type="submission" date="2010-04" db="EMBL/GenBank/DDBJ databases">
        <authorList>
            <person name="Reid K.E."/>
            <person name="Liao N."/>
            <person name="Chan S."/>
            <person name="Docking R."/>
            <person name="Taylor G."/>
            <person name="Moore R."/>
            <person name="Mayo M."/>
            <person name="Munro S."/>
            <person name="King J."/>
            <person name="Yanchuk A."/>
            <person name="Holt R."/>
            <person name="Jones S."/>
            <person name="Marra M."/>
            <person name="Ritland C.E."/>
            <person name="Ritland K."/>
            <person name="Bohlmann J."/>
        </authorList>
    </citation>
    <scope>NUCLEOTIDE SEQUENCE</scope>
    <source>
        <tissue evidence="6">Bud</tissue>
    </source>
</reference>